<evidence type="ECO:0000313" key="1">
    <source>
        <dbReference type="EMBL" id="XDJ15402.1"/>
    </source>
</evidence>
<protein>
    <submittedName>
        <fullName evidence="1">Uncharacterized protein</fullName>
    </submittedName>
</protein>
<name>A0AB39CEY4_9VIRU</name>
<reference evidence="1" key="1">
    <citation type="submission" date="2024-07" db="EMBL/GenBank/DDBJ databases">
        <authorList>
            <person name="Bringhurst R.M."/>
            <person name="Homer T.E."/>
        </authorList>
    </citation>
    <scope>NUCLEOTIDE SEQUENCE</scope>
</reference>
<sequence>MNCANIEHPSFTLNSAQWERLELFLTSEPGWDGGNAKGAPTPATVAEALQVLKFLRMHGIKTPCMFMGSCGEIEIAHISKDRQTYLNIECTGEGQFMIGWFDNAHETAFFIHNLTEMPEPFIQAMRKVEEMEYGPTDEIGNWSNRSEDSPR</sequence>
<proteinExistence type="predicted"/>
<organism evidence="1">
    <name type="scientific">Pseudomonas phage HRDY3</name>
    <dbReference type="NCBI Taxonomy" id="3236930"/>
    <lineage>
        <taxon>Viruses</taxon>
    </lineage>
</organism>
<accession>A0AB39CEY4</accession>
<dbReference type="EMBL" id="PQ015379">
    <property type="protein sequence ID" value="XDJ15402.1"/>
    <property type="molecule type" value="Genomic_DNA"/>
</dbReference>